<organism evidence="2 3">
    <name type="scientific">Setaria viridis</name>
    <name type="common">Green bristlegrass</name>
    <name type="synonym">Setaria italica subsp. viridis</name>
    <dbReference type="NCBI Taxonomy" id="4556"/>
    <lineage>
        <taxon>Eukaryota</taxon>
        <taxon>Viridiplantae</taxon>
        <taxon>Streptophyta</taxon>
        <taxon>Embryophyta</taxon>
        <taxon>Tracheophyta</taxon>
        <taxon>Spermatophyta</taxon>
        <taxon>Magnoliopsida</taxon>
        <taxon>Liliopsida</taxon>
        <taxon>Poales</taxon>
        <taxon>Poaceae</taxon>
        <taxon>PACMAD clade</taxon>
        <taxon>Panicoideae</taxon>
        <taxon>Panicodae</taxon>
        <taxon>Paniceae</taxon>
        <taxon>Cenchrinae</taxon>
        <taxon>Setaria</taxon>
    </lineage>
</organism>
<dbReference type="Proteomes" id="UP000298652">
    <property type="component" value="Chromosome 4"/>
</dbReference>
<reference evidence="2" key="1">
    <citation type="submission" date="2019-03" db="EMBL/GenBank/DDBJ databases">
        <title>WGS assembly of Setaria viridis.</title>
        <authorList>
            <person name="Huang P."/>
            <person name="Jenkins J."/>
            <person name="Grimwood J."/>
            <person name="Barry K."/>
            <person name="Healey A."/>
            <person name="Mamidi S."/>
            <person name="Sreedasyam A."/>
            <person name="Shu S."/>
            <person name="Feldman M."/>
            <person name="Wu J."/>
            <person name="Yu Y."/>
            <person name="Chen C."/>
            <person name="Johnson J."/>
            <person name="Rokhsar D."/>
            <person name="Baxter I."/>
            <person name="Schmutz J."/>
            <person name="Brutnell T."/>
            <person name="Kellogg E."/>
        </authorList>
    </citation>
    <scope>NUCLEOTIDE SEQUENCE [LARGE SCALE GENOMIC DNA]</scope>
</reference>
<dbReference type="AlphaFoldDB" id="A0A4U6V7D8"/>
<sequence length="133" mass="14771">MEGGRVHAQPQLRPGSECTRLGVYHDVLRRLRDAGATEALAPDFADRLWAHFHRFSVRYALDVNAERAEDVLVHMQLLDRAKRSENQPAFSLRVVQVPPEVDASEPDSSEPNSTEEGACATPISHANVSNNLM</sequence>
<protein>
    <submittedName>
        <fullName evidence="2">Uncharacterized protein</fullName>
    </submittedName>
</protein>
<dbReference type="OMA" id="PGSECTR"/>
<dbReference type="EMBL" id="CM016555">
    <property type="protein sequence ID" value="TKW23503.1"/>
    <property type="molecule type" value="Genomic_DNA"/>
</dbReference>
<proteinExistence type="predicted"/>
<gene>
    <name evidence="2" type="ORF">SEVIR_4G296000v2</name>
</gene>
<evidence type="ECO:0000313" key="3">
    <source>
        <dbReference type="Proteomes" id="UP000298652"/>
    </source>
</evidence>
<dbReference type="Gramene" id="TKW23503">
    <property type="protein sequence ID" value="TKW23503"/>
    <property type="gene ID" value="SEVIR_4G296000v2"/>
</dbReference>
<evidence type="ECO:0000313" key="2">
    <source>
        <dbReference type="EMBL" id="TKW23503.1"/>
    </source>
</evidence>
<feature type="compositionally biased region" description="Polar residues" evidence="1">
    <location>
        <begin position="124"/>
        <end position="133"/>
    </location>
</feature>
<feature type="region of interest" description="Disordered" evidence="1">
    <location>
        <begin position="88"/>
        <end position="133"/>
    </location>
</feature>
<accession>A0A4U6V7D8</accession>
<evidence type="ECO:0000256" key="1">
    <source>
        <dbReference type="SAM" id="MobiDB-lite"/>
    </source>
</evidence>
<keyword evidence="3" id="KW-1185">Reference proteome</keyword>
<name>A0A4U6V7D8_SETVI</name>